<reference evidence="8 9" key="1">
    <citation type="submission" date="2015-08" db="EMBL/GenBank/DDBJ databases">
        <title>Complete genome sequence of Rufibacter tibetensis strain 1351t, a radiation-resistant bacterium from tibet plateau.</title>
        <authorList>
            <person name="Dai J."/>
        </authorList>
    </citation>
    <scope>NUCLEOTIDE SEQUENCE [LARGE SCALE GENOMIC DNA]</scope>
    <source>
        <strain evidence="8 9">1351</strain>
    </source>
</reference>
<dbReference type="AlphaFoldDB" id="A0A0P0CBB9"/>
<evidence type="ECO:0000256" key="1">
    <source>
        <dbReference type="ARBA" id="ARBA00022485"/>
    </source>
</evidence>
<dbReference type="PROSITE" id="PS51379">
    <property type="entry name" value="4FE4S_FER_2"/>
    <property type="match status" value="2"/>
</dbReference>
<gene>
    <name evidence="8" type="ORF">DC20_07910</name>
</gene>
<keyword evidence="5" id="KW-0411">Iron-sulfur</keyword>
<dbReference type="PANTHER" id="PTHR43255:SF1">
    <property type="entry name" value="IRON-SULFUR-BINDING OXIDOREDUCTASE FADF-RELATED"/>
    <property type="match status" value="1"/>
</dbReference>
<dbReference type="InterPro" id="IPR017900">
    <property type="entry name" value="4Fe4S_Fe_S_CS"/>
</dbReference>
<evidence type="ECO:0000256" key="2">
    <source>
        <dbReference type="ARBA" id="ARBA00022723"/>
    </source>
</evidence>
<dbReference type="Pfam" id="PF13187">
    <property type="entry name" value="Fer4_9"/>
    <property type="match status" value="1"/>
</dbReference>
<dbReference type="InterPro" id="IPR017896">
    <property type="entry name" value="4Fe4S_Fe-S-bd"/>
</dbReference>
<keyword evidence="6" id="KW-1133">Transmembrane helix</keyword>
<feature type="transmembrane region" description="Helical" evidence="6">
    <location>
        <begin position="204"/>
        <end position="226"/>
    </location>
</feature>
<feature type="transmembrane region" description="Helical" evidence="6">
    <location>
        <begin position="107"/>
        <end position="128"/>
    </location>
</feature>
<proteinExistence type="predicted"/>
<dbReference type="InterPro" id="IPR009051">
    <property type="entry name" value="Helical_ferredxn"/>
</dbReference>
<dbReference type="PATRIC" id="fig|512763.3.peg.1742"/>
<name>A0A0P0CBB9_9BACT</name>
<feature type="transmembrane region" description="Helical" evidence="6">
    <location>
        <begin position="149"/>
        <end position="171"/>
    </location>
</feature>
<keyword evidence="4" id="KW-0408">Iron</keyword>
<dbReference type="GO" id="GO:0046872">
    <property type="term" value="F:metal ion binding"/>
    <property type="evidence" value="ECO:0007669"/>
    <property type="project" value="UniProtKB-KW"/>
</dbReference>
<dbReference type="InterPro" id="IPR036197">
    <property type="entry name" value="NarG-like_sf"/>
</dbReference>
<dbReference type="PANTHER" id="PTHR43255">
    <property type="entry name" value="IRON-SULFUR-BINDING OXIDOREDUCTASE FADF-RELATED-RELATED"/>
    <property type="match status" value="1"/>
</dbReference>
<dbReference type="SUPFAM" id="SSF103501">
    <property type="entry name" value="Respiratory nitrate reductase 1 gamma chain"/>
    <property type="match status" value="1"/>
</dbReference>
<dbReference type="Gene3D" id="1.10.1060.10">
    <property type="entry name" value="Alpha-helical ferredoxin"/>
    <property type="match status" value="1"/>
</dbReference>
<dbReference type="GO" id="GO:0051539">
    <property type="term" value="F:4 iron, 4 sulfur cluster binding"/>
    <property type="evidence" value="ECO:0007669"/>
    <property type="project" value="UniProtKB-KW"/>
</dbReference>
<feature type="transmembrane region" description="Helical" evidence="6">
    <location>
        <begin position="65"/>
        <end position="87"/>
    </location>
</feature>
<organism evidence="8 9">
    <name type="scientific">Rufibacter tibetensis</name>
    <dbReference type="NCBI Taxonomy" id="512763"/>
    <lineage>
        <taxon>Bacteria</taxon>
        <taxon>Pseudomonadati</taxon>
        <taxon>Bacteroidota</taxon>
        <taxon>Cytophagia</taxon>
        <taxon>Cytophagales</taxon>
        <taxon>Hymenobacteraceae</taxon>
        <taxon>Rufibacter</taxon>
    </lineage>
</organism>
<dbReference type="Proteomes" id="UP000061382">
    <property type="component" value="Chromosome"/>
</dbReference>
<dbReference type="InterPro" id="IPR051460">
    <property type="entry name" value="HdrC_iron-sulfur_subunit"/>
</dbReference>
<dbReference type="Gene3D" id="1.20.950.20">
    <property type="entry name" value="Transmembrane di-heme cytochromes, Chain C"/>
    <property type="match status" value="1"/>
</dbReference>
<dbReference type="KEGG" id="rti:DC20_07910"/>
<keyword evidence="2" id="KW-0479">Metal-binding</keyword>
<dbReference type="SUPFAM" id="SSF46548">
    <property type="entry name" value="alpha-helical ferredoxin"/>
    <property type="match status" value="1"/>
</dbReference>
<dbReference type="RefSeq" id="WP_062543331.1">
    <property type="nucleotide sequence ID" value="NZ_CP012643.1"/>
</dbReference>
<keyword evidence="6" id="KW-0812">Transmembrane</keyword>
<dbReference type="GO" id="GO:0005886">
    <property type="term" value="C:plasma membrane"/>
    <property type="evidence" value="ECO:0007669"/>
    <property type="project" value="TreeGrafter"/>
</dbReference>
<keyword evidence="9" id="KW-1185">Reference proteome</keyword>
<evidence type="ECO:0000259" key="7">
    <source>
        <dbReference type="PROSITE" id="PS51379"/>
    </source>
</evidence>
<sequence>MISNIAFLIVAVLGIGLFVWQIRKIVRNINMGRDKEISGNVSERIKLLLLVAFGQQKMFKRPLPAVLHLFVYVGFIVINVEVIEILIDGIFGTHRVLGVLGPVYSVLMAINEVLALLVIIACVIFLARRTLTKVPRLTRGSEMRAWPKLDANVILITEIVLMFALFAFNIADQKLAQLSGHDLPGVFPVSGPLMNVFGSDVNTLQVIAGVGWWAHILGILAFMNYLPSSKHFHIITSFPNVYYTKLEPKGQFSNVESITHEIKAMLDPAYVVPPAPEGADPQKFGAKDVEDLTWKQLLDSYTCTECGRCTSVCPANITGKLLSPRKIVMDTRDRMEEKGESPLIFNPAHYNEESERVKVTEERTLLRGYVTPEELWACTTCNACVESCPVNINQLSTIIDLRRYLVLEESAAPTSLNTMFNNIENNGAPWAFSPSDRFNWADDLFVVSKN</sequence>
<feature type="transmembrane region" description="Helical" evidence="6">
    <location>
        <begin position="6"/>
        <end position="23"/>
    </location>
</feature>
<dbReference type="STRING" id="512763.DC20_07910"/>
<protein>
    <submittedName>
        <fullName evidence="8">Fe-S oxidoreductase</fullName>
    </submittedName>
</protein>
<accession>A0A0P0CBB9</accession>
<evidence type="ECO:0000256" key="4">
    <source>
        <dbReference type="ARBA" id="ARBA00023004"/>
    </source>
</evidence>
<keyword evidence="1" id="KW-0004">4Fe-4S</keyword>
<feature type="domain" description="4Fe-4S ferredoxin-type" evidence="7">
    <location>
        <begin position="368"/>
        <end position="398"/>
    </location>
</feature>
<evidence type="ECO:0000313" key="9">
    <source>
        <dbReference type="Proteomes" id="UP000061382"/>
    </source>
</evidence>
<evidence type="ECO:0000256" key="5">
    <source>
        <dbReference type="ARBA" id="ARBA00023014"/>
    </source>
</evidence>
<evidence type="ECO:0000256" key="3">
    <source>
        <dbReference type="ARBA" id="ARBA00023002"/>
    </source>
</evidence>
<dbReference type="PROSITE" id="PS00198">
    <property type="entry name" value="4FE4S_FER_1"/>
    <property type="match status" value="1"/>
</dbReference>
<evidence type="ECO:0000313" key="8">
    <source>
        <dbReference type="EMBL" id="ALI98917.1"/>
    </source>
</evidence>
<keyword evidence="3" id="KW-0560">Oxidoreductase</keyword>
<keyword evidence="6" id="KW-0472">Membrane</keyword>
<dbReference type="GO" id="GO:0016491">
    <property type="term" value="F:oxidoreductase activity"/>
    <property type="evidence" value="ECO:0007669"/>
    <property type="project" value="UniProtKB-KW"/>
</dbReference>
<dbReference type="OrthoDB" id="9769677at2"/>
<feature type="domain" description="4Fe-4S ferredoxin-type" evidence="7">
    <location>
        <begin position="294"/>
        <end position="324"/>
    </location>
</feature>
<dbReference type="EMBL" id="CP012643">
    <property type="protein sequence ID" value="ALI98917.1"/>
    <property type="molecule type" value="Genomic_DNA"/>
</dbReference>
<evidence type="ECO:0000256" key="6">
    <source>
        <dbReference type="SAM" id="Phobius"/>
    </source>
</evidence>